<accession>A0A1Y2H6Z5</accession>
<dbReference type="AlphaFoldDB" id="A0A1Y2H6Z5"/>
<name>A0A1Y2H6Z5_9FUNG</name>
<dbReference type="EMBL" id="MCFL01000092">
    <property type="protein sequence ID" value="ORZ30285.1"/>
    <property type="molecule type" value="Genomic_DNA"/>
</dbReference>
<organism evidence="1 2">
    <name type="scientific">Catenaria anguillulae PL171</name>
    <dbReference type="NCBI Taxonomy" id="765915"/>
    <lineage>
        <taxon>Eukaryota</taxon>
        <taxon>Fungi</taxon>
        <taxon>Fungi incertae sedis</taxon>
        <taxon>Blastocladiomycota</taxon>
        <taxon>Blastocladiomycetes</taxon>
        <taxon>Blastocladiales</taxon>
        <taxon>Catenariaceae</taxon>
        <taxon>Catenaria</taxon>
    </lineage>
</organism>
<comment type="caution">
    <text evidence="1">The sequence shown here is derived from an EMBL/GenBank/DDBJ whole genome shotgun (WGS) entry which is preliminary data.</text>
</comment>
<sequence length="160" mass="17713">MEFDGLTMPVKPKLGAAGWALVDLLAGHAQIGLFLRSFTHSPRLLGVLVPFLLRFLEFSQMFVYCRACAKGFIWPCCVVTAARAHHDQAQFSFCFRSFARSFADAVGPIIPRHNPAVLAHSYSVPRPHLCCSWLAVVFAKGHGFCPILPPVHNAPRIISR</sequence>
<proteinExistence type="predicted"/>
<reference evidence="1 2" key="1">
    <citation type="submission" date="2016-07" db="EMBL/GenBank/DDBJ databases">
        <title>Pervasive Adenine N6-methylation of Active Genes in Fungi.</title>
        <authorList>
            <consortium name="DOE Joint Genome Institute"/>
            <person name="Mondo S.J."/>
            <person name="Dannebaum R.O."/>
            <person name="Kuo R.C."/>
            <person name="Labutti K."/>
            <person name="Haridas S."/>
            <person name="Kuo A."/>
            <person name="Salamov A."/>
            <person name="Ahrendt S.R."/>
            <person name="Lipzen A."/>
            <person name="Sullivan W."/>
            <person name="Andreopoulos W.B."/>
            <person name="Clum A."/>
            <person name="Lindquist E."/>
            <person name="Daum C."/>
            <person name="Ramamoorthy G.K."/>
            <person name="Gryganskyi A."/>
            <person name="Culley D."/>
            <person name="Magnuson J.K."/>
            <person name="James T.Y."/>
            <person name="O'Malley M.A."/>
            <person name="Stajich J.E."/>
            <person name="Spatafora J.W."/>
            <person name="Visel A."/>
            <person name="Grigoriev I.V."/>
        </authorList>
    </citation>
    <scope>NUCLEOTIDE SEQUENCE [LARGE SCALE GENOMIC DNA]</scope>
    <source>
        <strain evidence="1 2">PL171</strain>
    </source>
</reference>
<protein>
    <submittedName>
        <fullName evidence="1">Uncharacterized protein</fullName>
    </submittedName>
</protein>
<evidence type="ECO:0000313" key="2">
    <source>
        <dbReference type="Proteomes" id="UP000193411"/>
    </source>
</evidence>
<dbReference type="Proteomes" id="UP000193411">
    <property type="component" value="Unassembled WGS sequence"/>
</dbReference>
<gene>
    <name evidence="1" type="ORF">BCR44DRAFT_1445487</name>
</gene>
<keyword evidence="2" id="KW-1185">Reference proteome</keyword>
<evidence type="ECO:0000313" key="1">
    <source>
        <dbReference type="EMBL" id="ORZ30285.1"/>
    </source>
</evidence>